<proteinExistence type="predicted"/>
<gene>
    <name evidence="1" type="ORF">ACFQ21_01470</name>
</gene>
<dbReference type="EMBL" id="JBHTKA010000001">
    <property type="protein sequence ID" value="MFD0997946.1"/>
    <property type="molecule type" value="Genomic_DNA"/>
</dbReference>
<dbReference type="SUPFAM" id="SSF55781">
    <property type="entry name" value="GAF domain-like"/>
    <property type="match status" value="1"/>
</dbReference>
<sequence length="87" mass="9829">MVLHLFCATKTSYYTDEDAIGPLWTGKRFPLNTCISGWSILNKKTVAIEDIYLDDRIPQDAYRPTFVKSLVMVPIRATETIGAIGNY</sequence>
<evidence type="ECO:0000313" key="2">
    <source>
        <dbReference type="Proteomes" id="UP001597112"/>
    </source>
</evidence>
<evidence type="ECO:0008006" key="3">
    <source>
        <dbReference type="Google" id="ProtNLM"/>
    </source>
</evidence>
<dbReference type="InterPro" id="IPR029016">
    <property type="entry name" value="GAF-like_dom_sf"/>
</dbReference>
<organism evidence="1 2">
    <name type="scientific">Ohtaekwangia kribbensis</name>
    <dbReference type="NCBI Taxonomy" id="688913"/>
    <lineage>
        <taxon>Bacteria</taxon>
        <taxon>Pseudomonadati</taxon>
        <taxon>Bacteroidota</taxon>
        <taxon>Cytophagia</taxon>
        <taxon>Cytophagales</taxon>
        <taxon>Fulvivirgaceae</taxon>
        <taxon>Ohtaekwangia</taxon>
    </lineage>
</organism>
<comment type="caution">
    <text evidence="1">The sequence shown here is derived from an EMBL/GenBank/DDBJ whole genome shotgun (WGS) entry which is preliminary data.</text>
</comment>
<accession>A0ABW3JXP3</accession>
<protein>
    <recommendedName>
        <fullName evidence="3">GAF domain-containing protein</fullName>
    </recommendedName>
</protein>
<evidence type="ECO:0000313" key="1">
    <source>
        <dbReference type="EMBL" id="MFD0997946.1"/>
    </source>
</evidence>
<keyword evidence="2" id="KW-1185">Reference proteome</keyword>
<reference evidence="2" key="1">
    <citation type="journal article" date="2019" name="Int. J. Syst. Evol. Microbiol.">
        <title>The Global Catalogue of Microorganisms (GCM) 10K type strain sequencing project: providing services to taxonomists for standard genome sequencing and annotation.</title>
        <authorList>
            <consortium name="The Broad Institute Genomics Platform"/>
            <consortium name="The Broad Institute Genome Sequencing Center for Infectious Disease"/>
            <person name="Wu L."/>
            <person name="Ma J."/>
        </authorList>
    </citation>
    <scope>NUCLEOTIDE SEQUENCE [LARGE SCALE GENOMIC DNA]</scope>
    <source>
        <strain evidence="2">CCUG 58938</strain>
    </source>
</reference>
<dbReference type="Proteomes" id="UP001597112">
    <property type="component" value="Unassembled WGS sequence"/>
</dbReference>
<name>A0ABW3JXP3_9BACT</name>
<dbReference type="RefSeq" id="WP_377573789.1">
    <property type="nucleotide sequence ID" value="NZ_JBHTKA010000001.1"/>
</dbReference>
<dbReference type="Gene3D" id="3.30.450.40">
    <property type="match status" value="1"/>
</dbReference>